<dbReference type="EMBL" id="AP011177">
    <property type="protein sequence ID" value="BAJ02147.1"/>
    <property type="molecule type" value="Genomic_DNA"/>
</dbReference>
<organism evidence="1 2">
    <name type="scientific">Shewanella violacea (strain JCM 10179 / CIP 106290 / LMG 19151 / DSS12)</name>
    <dbReference type="NCBI Taxonomy" id="637905"/>
    <lineage>
        <taxon>Bacteria</taxon>
        <taxon>Pseudomonadati</taxon>
        <taxon>Pseudomonadota</taxon>
        <taxon>Gammaproteobacteria</taxon>
        <taxon>Alteromonadales</taxon>
        <taxon>Shewanellaceae</taxon>
        <taxon>Shewanella</taxon>
    </lineage>
</organism>
<evidence type="ECO:0000313" key="2">
    <source>
        <dbReference type="Proteomes" id="UP000002350"/>
    </source>
</evidence>
<protein>
    <submittedName>
        <fullName evidence="1">Uncharacterized protein</fullName>
    </submittedName>
</protein>
<dbReference type="KEGG" id="svo:SVI_2176"/>
<accession>D4ZKE8</accession>
<keyword evidence="2" id="KW-1185">Reference proteome</keyword>
<name>D4ZKE8_SHEVD</name>
<dbReference type="HOGENOM" id="CLU_2847431_0_0_6"/>
<reference evidence="2" key="1">
    <citation type="journal article" date="2010" name="Mol. Biosyst.">
        <title>Complete genome sequence and comparative analysis of Shewanella violacea, a psychrophilic and piezophilic bacterium from deep sea floor sediments.</title>
        <authorList>
            <person name="Aono E."/>
            <person name="Baba T."/>
            <person name="Ara T."/>
            <person name="Nishi T."/>
            <person name="Nakamichi T."/>
            <person name="Inamoto E."/>
            <person name="Toyonaga H."/>
            <person name="Hasegawa M."/>
            <person name="Takai Y."/>
            <person name="Okumura Y."/>
            <person name="Baba M."/>
            <person name="Tomita M."/>
            <person name="Kato C."/>
            <person name="Oshima T."/>
            <person name="Nakasone K."/>
            <person name="Mori H."/>
        </authorList>
    </citation>
    <scope>NUCLEOTIDE SEQUENCE [LARGE SCALE GENOMIC DNA]</scope>
    <source>
        <strain evidence="2">JCM 10179 / CIP 106290 / LMG 19151 / DSS12</strain>
    </source>
</reference>
<proteinExistence type="predicted"/>
<evidence type="ECO:0000313" key="1">
    <source>
        <dbReference type="EMBL" id="BAJ02147.1"/>
    </source>
</evidence>
<dbReference type="Proteomes" id="UP000002350">
    <property type="component" value="Chromosome"/>
</dbReference>
<dbReference type="AlphaFoldDB" id="D4ZKE8"/>
<gene>
    <name evidence="1" type="ordered locus">SVI_2176</name>
</gene>
<sequence>MYLYDPIPKTPFIHLLIIMCPLLLQHSSSIKSEFSVSFRIGSWRDYSSLMTINDKGLVITNPRSY</sequence>